<proteinExistence type="predicted"/>
<keyword evidence="2" id="KW-1185">Reference proteome</keyword>
<dbReference type="AlphaFoldDB" id="A0A6A6JM63"/>
<dbReference type="RefSeq" id="XP_033653548.1">
    <property type="nucleotide sequence ID" value="XM_033802972.1"/>
</dbReference>
<dbReference type="EMBL" id="ML986495">
    <property type="protein sequence ID" value="KAF2276009.1"/>
    <property type="molecule type" value="Genomic_DNA"/>
</dbReference>
<protein>
    <submittedName>
        <fullName evidence="1">Uncharacterized protein</fullName>
    </submittedName>
</protein>
<organism evidence="1 2">
    <name type="scientific">Westerdykella ornata</name>
    <dbReference type="NCBI Taxonomy" id="318751"/>
    <lineage>
        <taxon>Eukaryota</taxon>
        <taxon>Fungi</taxon>
        <taxon>Dikarya</taxon>
        <taxon>Ascomycota</taxon>
        <taxon>Pezizomycotina</taxon>
        <taxon>Dothideomycetes</taxon>
        <taxon>Pleosporomycetidae</taxon>
        <taxon>Pleosporales</taxon>
        <taxon>Sporormiaceae</taxon>
        <taxon>Westerdykella</taxon>
    </lineage>
</organism>
<evidence type="ECO:0000313" key="1">
    <source>
        <dbReference type="EMBL" id="KAF2276009.1"/>
    </source>
</evidence>
<dbReference type="Proteomes" id="UP000800097">
    <property type="component" value="Unassembled WGS sequence"/>
</dbReference>
<reference evidence="1" key="1">
    <citation type="journal article" date="2020" name="Stud. Mycol.">
        <title>101 Dothideomycetes genomes: a test case for predicting lifestyles and emergence of pathogens.</title>
        <authorList>
            <person name="Haridas S."/>
            <person name="Albert R."/>
            <person name="Binder M."/>
            <person name="Bloem J."/>
            <person name="Labutti K."/>
            <person name="Salamov A."/>
            <person name="Andreopoulos B."/>
            <person name="Baker S."/>
            <person name="Barry K."/>
            <person name="Bills G."/>
            <person name="Bluhm B."/>
            <person name="Cannon C."/>
            <person name="Castanera R."/>
            <person name="Culley D."/>
            <person name="Daum C."/>
            <person name="Ezra D."/>
            <person name="Gonzalez J."/>
            <person name="Henrissat B."/>
            <person name="Kuo A."/>
            <person name="Liang C."/>
            <person name="Lipzen A."/>
            <person name="Lutzoni F."/>
            <person name="Magnuson J."/>
            <person name="Mondo S."/>
            <person name="Nolan M."/>
            <person name="Ohm R."/>
            <person name="Pangilinan J."/>
            <person name="Park H.-J."/>
            <person name="Ramirez L."/>
            <person name="Alfaro M."/>
            <person name="Sun H."/>
            <person name="Tritt A."/>
            <person name="Yoshinaga Y."/>
            <person name="Zwiers L.-H."/>
            <person name="Turgeon B."/>
            <person name="Goodwin S."/>
            <person name="Spatafora J."/>
            <person name="Crous P."/>
            <person name="Grigoriev I."/>
        </authorList>
    </citation>
    <scope>NUCLEOTIDE SEQUENCE</scope>
    <source>
        <strain evidence="1">CBS 379.55</strain>
    </source>
</reference>
<gene>
    <name evidence="1" type="ORF">EI97DRAFT_63445</name>
</gene>
<evidence type="ECO:0000313" key="2">
    <source>
        <dbReference type="Proteomes" id="UP000800097"/>
    </source>
</evidence>
<name>A0A6A6JM63_WESOR</name>
<sequence>MAWARPESYYSPGWDRQKISMQGHQRLPSKVKLSMPHHPRQQWHQPQIPQCPASTSCGSDGDHPPFVPHRWPWTFFGLVVMSLARVDGCLGYARQLSGHCNLARHIPHFSYRSTLTFKKVVRASKFQPTAKEESFAVVRHHVDSAMWLKTLDPFLLSVRHSLRDATCGICM</sequence>
<accession>A0A6A6JM63</accession>
<dbReference type="GeneID" id="54556147"/>